<evidence type="ECO:0000256" key="4">
    <source>
        <dbReference type="ARBA" id="ARBA00025806"/>
    </source>
</evidence>
<sequence length="643" mass="70464">MAKVAAAGPSLSNPPRFSGGGASTTTVTTALKRKTPSELRGEQLKQKNVVELVDESPASLSGPGRYTNGGTYGTKKPDISKNPRYIDTRVDELFPARKSFSLRFLSGKEHVPMEHAASLSNSAVLSDVGAESQPEVPWYAFYFMDSAASVEVSQNRTTTQTYNPAKKCSESTFRTVKELSLSGEKLSGLSVVDMDKALRGLVAREPPTVSASRAELSERNGDFAQEKFCSEFHTPCRKIPLDFTLKSMMRVLSSSSSALIRFHRLITCGNINVMDQFKPQVGFSLDQNTTTSPELTSTSHLSNRRALHSWVYPQSSLPPFVISTLTSSAVEGGQMDFLSKRQSAWDDAFRSIYYMLRKNVCNIFYVCTVQFVVVFTGANDCKEEAKRMCNAYISQSTRGLRSLLKEHGVCFSMPLCRSKEEQVTTEDLMELSEIEKHNLGQTRRLGSLSDVDNSPESLLAFIGNRSVQGLYDFLLNYRVILASLTGVDVPVLYSPVPFENAGLSAPEVRCKEVRRADHTLFPSKESDTIGEPKQGSSSGFCYSIEIKDAYLPPWIICNACDALSSDGSSFEASFMTQPTSIGLNAGLDNVIEKSNLEATAVEGSQGRSCLDIPNALFSSHLRNASIKGLKYCNGSYTVSLSSI</sequence>
<dbReference type="GO" id="GO:0005634">
    <property type="term" value="C:nucleus"/>
    <property type="evidence" value="ECO:0007669"/>
    <property type="project" value="UniProtKB-SubCell"/>
</dbReference>
<comment type="similarity">
    <text evidence="4">Belongs to the DONSON family.</text>
</comment>
<evidence type="ECO:0000256" key="5">
    <source>
        <dbReference type="SAM" id="MobiDB-lite"/>
    </source>
</evidence>
<proteinExistence type="inferred from homology"/>
<name>A0AA88UPC4_9ASTE</name>
<keyword evidence="2" id="KW-0217">Developmental protein</keyword>
<gene>
    <name evidence="6" type="ORF">RJ640_022479</name>
</gene>
<evidence type="ECO:0000256" key="2">
    <source>
        <dbReference type="ARBA" id="ARBA00022473"/>
    </source>
</evidence>
<dbReference type="PANTHER" id="PTHR12972:SF0">
    <property type="entry name" value="PROTEIN DOWNSTREAM NEIGHBOR OF SON"/>
    <property type="match status" value="1"/>
</dbReference>
<evidence type="ECO:0008006" key="8">
    <source>
        <dbReference type="Google" id="ProtNLM"/>
    </source>
</evidence>
<evidence type="ECO:0000313" key="6">
    <source>
        <dbReference type="EMBL" id="KAK2988528.1"/>
    </source>
</evidence>
<protein>
    <recommendedName>
        <fullName evidence="8">Protein downstream neighbor of Son</fullName>
    </recommendedName>
</protein>
<evidence type="ECO:0000256" key="3">
    <source>
        <dbReference type="ARBA" id="ARBA00023242"/>
    </source>
</evidence>
<feature type="compositionally biased region" description="Basic and acidic residues" evidence="5">
    <location>
        <begin position="35"/>
        <end position="45"/>
    </location>
</feature>
<dbReference type="EMBL" id="JAVXUO010000852">
    <property type="protein sequence ID" value="KAK2988528.1"/>
    <property type="molecule type" value="Genomic_DNA"/>
</dbReference>
<accession>A0AA88UPC4</accession>
<dbReference type="PANTHER" id="PTHR12972">
    <property type="entry name" value="DOWNSTREAM NEIGHBOR OF SON"/>
    <property type="match status" value="1"/>
</dbReference>
<organism evidence="6 7">
    <name type="scientific">Escallonia rubra</name>
    <dbReference type="NCBI Taxonomy" id="112253"/>
    <lineage>
        <taxon>Eukaryota</taxon>
        <taxon>Viridiplantae</taxon>
        <taxon>Streptophyta</taxon>
        <taxon>Embryophyta</taxon>
        <taxon>Tracheophyta</taxon>
        <taxon>Spermatophyta</taxon>
        <taxon>Magnoliopsida</taxon>
        <taxon>eudicotyledons</taxon>
        <taxon>Gunneridae</taxon>
        <taxon>Pentapetalae</taxon>
        <taxon>asterids</taxon>
        <taxon>campanulids</taxon>
        <taxon>Escalloniales</taxon>
        <taxon>Escalloniaceae</taxon>
        <taxon>Escallonia</taxon>
    </lineage>
</organism>
<reference evidence="6" key="1">
    <citation type="submission" date="2022-12" db="EMBL/GenBank/DDBJ databases">
        <title>Draft genome assemblies for two species of Escallonia (Escalloniales).</title>
        <authorList>
            <person name="Chanderbali A."/>
            <person name="Dervinis C."/>
            <person name="Anghel I."/>
            <person name="Soltis D."/>
            <person name="Soltis P."/>
            <person name="Zapata F."/>
        </authorList>
    </citation>
    <scope>NUCLEOTIDE SEQUENCE</scope>
    <source>
        <strain evidence="6">UCBG92.1500</strain>
        <tissue evidence="6">Leaf</tissue>
    </source>
</reference>
<comment type="caution">
    <text evidence="6">The sequence shown here is derived from an EMBL/GenBank/DDBJ whole genome shotgun (WGS) entry which is preliminary data.</text>
</comment>
<keyword evidence="3" id="KW-0539">Nucleus</keyword>
<dbReference type="Proteomes" id="UP001187471">
    <property type="component" value="Unassembled WGS sequence"/>
</dbReference>
<evidence type="ECO:0000313" key="7">
    <source>
        <dbReference type="Proteomes" id="UP001187471"/>
    </source>
</evidence>
<keyword evidence="7" id="KW-1185">Reference proteome</keyword>
<feature type="region of interest" description="Disordered" evidence="5">
    <location>
        <begin position="1"/>
        <end position="80"/>
    </location>
</feature>
<dbReference type="InterPro" id="IPR024861">
    <property type="entry name" value="Donson"/>
</dbReference>
<dbReference type="GO" id="GO:0033260">
    <property type="term" value="P:nuclear DNA replication"/>
    <property type="evidence" value="ECO:0007669"/>
    <property type="project" value="TreeGrafter"/>
</dbReference>
<evidence type="ECO:0000256" key="1">
    <source>
        <dbReference type="ARBA" id="ARBA00004123"/>
    </source>
</evidence>
<dbReference type="PRINTS" id="PR02064">
    <property type="entry name" value="DONSON"/>
</dbReference>
<comment type="subcellular location">
    <subcellularLocation>
        <location evidence="1">Nucleus</location>
    </subcellularLocation>
</comment>
<dbReference type="AlphaFoldDB" id="A0AA88UPC4"/>